<organism evidence="1 2">
    <name type="scientific">Peribacillus huizhouensis</name>
    <dbReference type="NCBI Taxonomy" id="1501239"/>
    <lineage>
        <taxon>Bacteria</taxon>
        <taxon>Bacillati</taxon>
        <taxon>Bacillota</taxon>
        <taxon>Bacilli</taxon>
        <taxon>Bacillales</taxon>
        <taxon>Bacillaceae</taxon>
        <taxon>Peribacillus</taxon>
    </lineage>
</organism>
<dbReference type="Proteomes" id="UP000626697">
    <property type="component" value="Unassembled WGS sequence"/>
</dbReference>
<keyword evidence="2" id="KW-1185">Reference proteome</keyword>
<protein>
    <submittedName>
        <fullName evidence="1">Uncharacterized protein</fullName>
    </submittedName>
</protein>
<accession>A0ABR6CML7</accession>
<gene>
    <name evidence="1" type="ORF">HNP81_001567</name>
</gene>
<comment type="caution">
    <text evidence="1">The sequence shown here is derived from an EMBL/GenBank/DDBJ whole genome shotgun (WGS) entry which is preliminary data.</text>
</comment>
<sequence>MISKRIMKKTTFPITLWPDLLLSTIHLPYFQFAKKVPNNFSSIAIFNKAIRFFGPLPKGVNHEKRCHIHLFR</sequence>
<dbReference type="EMBL" id="JACJHX010000003">
    <property type="protein sequence ID" value="MBA9026282.1"/>
    <property type="molecule type" value="Genomic_DNA"/>
</dbReference>
<name>A0ABR6CML7_9BACI</name>
<evidence type="ECO:0000313" key="1">
    <source>
        <dbReference type="EMBL" id="MBA9026282.1"/>
    </source>
</evidence>
<reference evidence="1 2" key="1">
    <citation type="submission" date="2020-08" db="EMBL/GenBank/DDBJ databases">
        <title>Genomic Encyclopedia of Type Strains, Phase IV (KMG-IV): sequencing the most valuable type-strain genomes for metagenomic binning, comparative biology and taxonomic classification.</title>
        <authorList>
            <person name="Goeker M."/>
        </authorList>
    </citation>
    <scope>NUCLEOTIDE SEQUENCE [LARGE SCALE GENOMIC DNA]</scope>
    <source>
        <strain evidence="1 2">DSM 105481</strain>
    </source>
</reference>
<evidence type="ECO:0000313" key="2">
    <source>
        <dbReference type="Proteomes" id="UP000626697"/>
    </source>
</evidence>
<proteinExistence type="predicted"/>